<evidence type="ECO:0000313" key="4">
    <source>
        <dbReference type="Proteomes" id="UP001500909"/>
    </source>
</evidence>
<name>A0ABN0ZM72_9ACTN</name>
<keyword evidence="2" id="KW-0472">Membrane</keyword>
<feature type="transmembrane region" description="Helical" evidence="2">
    <location>
        <begin position="28"/>
        <end position="48"/>
    </location>
</feature>
<reference evidence="3 4" key="1">
    <citation type="journal article" date="2019" name="Int. J. Syst. Evol. Microbiol.">
        <title>The Global Catalogue of Microorganisms (GCM) 10K type strain sequencing project: providing services to taxonomists for standard genome sequencing and annotation.</title>
        <authorList>
            <consortium name="The Broad Institute Genomics Platform"/>
            <consortium name="The Broad Institute Genome Sequencing Center for Infectious Disease"/>
            <person name="Wu L."/>
            <person name="Ma J."/>
        </authorList>
    </citation>
    <scope>NUCLEOTIDE SEQUENCE [LARGE SCALE GENOMIC DNA]</scope>
    <source>
        <strain evidence="3 4">JCM 4805</strain>
    </source>
</reference>
<evidence type="ECO:0000313" key="3">
    <source>
        <dbReference type="EMBL" id="GAA0452580.1"/>
    </source>
</evidence>
<dbReference type="EMBL" id="BAAABY010000009">
    <property type="protein sequence ID" value="GAA0452580.1"/>
    <property type="molecule type" value="Genomic_DNA"/>
</dbReference>
<organism evidence="3 4">
    <name type="scientific">Streptomyces olivaceiscleroticus</name>
    <dbReference type="NCBI Taxonomy" id="68245"/>
    <lineage>
        <taxon>Bacteria</taxon>
        <taxon>Bacillati</taxon>
        <taxon>Actinomycetota</taxon>
        <taxon>Actinomycetes</taxon>
        <taxon>Kitasatosporales</taxon>
        <taxon>Streptomycetaceae</taxon>
        <taxon>Streptomyces</taxon>
    </lineage>
</organism>
<gene>
    <name evidence="3" type="ORF">GCM10010361_15860</name>
</gene>
<dbReference type="RefSeq" id="WP_346094045.1">
    <property type="nucleotide sequence ID" value="NZ_BAAABY010000009.1"/>
</dbReference>
<accession>A0ABN0ZM72</accession>
<keyword evidence="4" id="KW-1185">Reference proteome</keyword>
<evidence type="ECO:0000256" key="1">
    <source>
        <dbReference type="SAM" id="MobiDB-lite"/>
    </source>
</evidence>
<protein>
    <submittedName>
        <fullName evidence="3">Uncharacterized protein</fullName>
    </submittedName>
</protein>
<proteinExistence type="predicted"/>
<dbReference type="Proteomes" id="UP001500909">
    <property type="component" value="Unassembled WGS sequence"/>
</dbReference>
<feature type="region of interest" description="Disordered" evidence="1">
    <location>
        <begin position="1"/>
        <end position="23"/>
    </location>
</feature>
<sequence>MSLILPDHSGSSQTAQPQPPASRPRLSWIDLVLLVVVLGALVVLLALGTKLPEAVAIVGLAGLVTVEIRRRITQS</sequence>
<keyword evidence="2" id="KW-1133">Transmembrane helix</keyword>
<evidence type="ECO:0000256" key="2">
    <source>
        <dbReference type="SAM" id="Phobius"/>
    </source>
</evidence>
<keyword evidence="2" id="KW-0812">Transmembrane</keyword>
<comment type="caution">
    <text evidence="3">The sequence shown here is derived from an EMBL/GenBank/DDBJ whole genome shotgun (WGS) entry which is preliminary data.</text>
</comment>